<dbReference type="Proteomes" id="UP000037069">
    <property type="component" value="Unassembled WGS sequence"/>
</dbReference>
<feature type="region of interest" description="Disordered" evidence="1">
    <location>
        <begin position="69"/>
        <end position="128"/>
    </location>
</feature>
<keyword evidence="4" id="KW-1185">Reference proteome</keyword>
<gene>
    <name evidence="3" type="ORF">FF38_00463</name>
</gene>
<protein>
    <submittedName>
        <fullName evidence="3">Uncharacterized protein</fullName>
    </submittedName>
</protein>
<feature type="signal peptide" evidence="2">
    <location>
        <begin position="1"/>
        <end position="19"/>
    </location>
</feature>
<feature type="compositionally biased region" description="Low complexity" evidence="1">
    <location>
        <begin position="80"/>
        <end position="115"/>
    </location>
</feature>
<evidence type="ECO:0000256" key="1">
    <source>
        <dbReference type="SAM" id="MobiDB-lite"/>
    </source>
</evidence>
<keyword evidence="2" id="KW-0732">Signal</keyword>
<reference evidence="3 4" key="1">
    <citation type="journal article" date="2015" name="Nat. Commun.">
        <title>Lucilia cuprina genome unlocks parasitic fly biology to underpin future interventions.</title>
        <authorList>
            <person name="Anstead C.A."/>
            <person name="Korhonen P.K."/>
            <person name="Young N.D."/>
            <person name="Hall R.S."/>
            <person name="Jex A.R."/>
            <person name="Murali S.C."/>
            <person name="Hughes D.S."/>
            <person name="Lee S.F."/>
            <person name="Perry T."/>
            <person name="Stroehlein A.J."/>
            <person name="Ansell B.R."/>
            <person name="Breugelmans B."/>
            <person name="Hofmann A."/>
            <person name="Qu J."/>
            <person name="Dugan S."/>
            <person name="Lee S.L."/>
            <person name="Chao H."/>
            <person name="Dinh H."/>
            <person name="Han Y."/>
            <person name="Doddapaneni H.V."/>
            <person name="Worley K.C."/>
            <person name="Muzny D.M."/>
            <person name="Ioannidis P."/>
            <person name="Waterhouse R.M."/>
            <person name="Zdobnov E.M."/>
            <person name="James P.J."/>
            <person name="Bagnall N.H."/>
            <person name="Kotze A.C."/>
            <person name="Gibbs R.A."/>
            <person name="Richards S."/>
            <person name="Batterham P."/>
            <person name="Gasser R.B."/>
        </authorList>
    </citation>
    <scope>NUCLEOTIDE SEQUENCE [LARGE SCALE GENOMIC DNA]</scope>
    <source>
        <strain evidence="3 4">LS</strain>
        <tissue evidence="3">Full body</tissue>
    </source>
</reference>
<dbReference type="EMBL" id="JRES01000356">
    <property type="protein sequence ID" value="KNC31973.1"/>
    <property type="molecule type" value="Genomic_DNA"/>
</dbReference>
<proteinExistence type="predicted"/>
<evidence type="ECO:0000313" key="3">
    <source>
        <dbReference type="EMBL" id="KNC31973.1"/>
    </source>
</evidence>
<feature type="chain" id="PRO_5005536111" evidence="2">
    <location>
        <begin position="20"/>
        <end position="238"/>
    </location>
</feature>
<accession>A0A0L0CHV5</accession>
<name>A0A0L0CHV5_LUCCU</name>
<comment type="caution">
    <text evidence="3">The sequence shown here is derived from an EMBL/GenBank/DDBJ whole genome shotgun (WGS) entry which is preliminary data.</text>
</comment>
<sequence>METVFKIFCVIFSITLALARPQDLLGEGDDYQYGLDLYKLEDELINQAAAVDDKIFLQHLLSKWKTSTTTTEYPMEESSTETTTTAPETTTTTEATTTTTTTEETTTSTAAQPTTIAEDLPIKPNHLQSNVKPNTIPLALYPAPVYPPPSYSYYPISHYNLPPQIPQHLPAMSTHFVGAPQTMSGLHAVPHMPAMISQLPQTMFGMSGLSPLQAYRPYSQYPMQFISPVYSPYRNFKK</sequence>
<evidence type="ECO:0000256" key="2">
    <source>
        <dbReference type="SAM" id="SignalP"/>
    </source>
</evidence>
<organism evidence="3 4">
    <name type="scientific">Lucilia cuprina</name>
    <name type="common">Green bottle fly</name>
    <name type="synonym">Australian sheep blowfly</name>
    <dbReference type="NCBI Taxonomy" id="7375"/>
    <lineage>
        <taxon>Eukaryota</taxon>
        <taxon>Metazoa</taxon>
        <taxon>Ecdysozoa</taxon>
        <taxon>Arthropoda</taxon>
        <taxon>Hexapoda</taxon>
        <taxon>Insecta</taxon>
        <taxon>Pterygota</taxon>
        <taxon>Neoptera</taxon>
        <taxon>Endopterygota</taxon>
        <taxon>Diptera</taxon>
        <taxon>Brachycera</taxon>
        <taxon>Muscomorpha</taxon>
        <taxon>Oestroidea</taxon>
        <taxon>Calliphoridae</taxon>
        <taxon>Luciliinae</taxon>
        <taxon>Lucilia</taxon>
    </lineage>
</organism>
<evidence type="ECO:0000313" key="4">
    <source>
        <dbReference type="Proteomes" id="UP000037069"/>
    </source>
</evidence>
<dbReference type="AlphaFoldDB" id="A0A0L0CHV5"/>